<name>A0ABV2BUL5_9GAMM</name>
<dbReference type="InterPro" id="IPR056510">
    <property type="entry name" value="WapI"/>
</dbReference>
<keyword evidence="2" id="KW-1185">Reference proteome</keyword>
<gene>
    <name evidence="1" type="ORF">ABVT43_10885</name>
</gene>
<reference evidence="1 2" key="1">
    <citation type="submission" date="2024-06" db="EMBL/GenBank/DDBJ databases">
        <authorList>
            <person name="Li F."/>
        </authorList>
    </citation>
    <scope>NUCLEOTIDE SEQUENCE [LARGE SCALE GENOMIC DNA]</scope>
    <source>
        <strain evidence="1 2">GXAS 311</strain>
    </source>
</reference>
<sequence>MIKLKNIEGKVSLSIEVVGYQFPESEKDDWCLLKVQVEQDNDSIELIDPAIETTELAQLLLWVSSLSEGRLPRYAHLTFIEPCISFNFLSFKDDIVRISITLSHELKPNFPLIQFGNESSEWCIVFELNENQFTNIRNGIKSTLERYPIRGS</sequence>
<dbReference type="EMBL" id="JBEVCJ010000012">
    <property type="protein sequence ID" value="MET1255630.1"/>
    <property type="molecule type" value="Genomic_DNA"/>
</dbReference>
<evidence type="ECO:0000313" key="1">
    <source>
        <dbReference type="EMBL" id="MET1255630.1"/>
    </source>
</evidence>
<protein>
    <submittedName>
        <fullName evidence="1">Uncharacterized protein</fullName>
    </submittedName>
</protein>
<organism evidence="1 2">
    <name type="scientific">Aliikangiella maris</name>
    <dbReference type="NCBI Taxonomy" id="3162458"/>
    <lineage>
        <taxon>Bacteria</taxon>
        <taxon>Pseudomonadati</taxon>
        <taxon>Pseudomonadota</taxon>
        <taxon>Gammaproteobacteria</taxon>
        <taxon>Oceanospirillales</taxon>
        <taxon>Pleioneaceae</taxon>
        <taxon>Aliikangiella</taxon>
    </lineage>
</organism>
<proteinExistence type="predicted"/>
<dbReference type="Proteomes" id="UP001548189">
    <property type="component" value="Unassembled WGS sequence"/>
</dbReference>
<dbReference type="Pfam" id="PF24716">
    <property type="entry name" value="WapI"/>
    <property type="match status" value="1"/>
</dbReference>
<accession>A0ABV2BUL5</accession>
<comment type="caution">
    <text evidence="1">The sequence shown here is derived from an EMBL/GenBank/DDBJ whole genome shotgun (WGS) entry which is preliminary data.</text>
</comment>
<evidence type="ECO:0000313" key="2">
    <source>
        <dbReference type="Proteomes" id="UP001548189"/>
    </source>
</evidence>